<dbReference type="AlphaFoldDB" id="A0AAV8WC65"/>
<accession>A0AAV8WC65</accession>
<keyword evidence="2" id="KW-0732">Signal</keyword>
<keyword evidence="4" id="KW-1185">Reference proteome</keyword>
<feature type="compositionally biased region" description="Basic and acidic residues" evidence="1">
    <location>
        <begin position="460"/>
        <end position="485"/>
    </location>
</feature>
<evidence type="ECO:0000313" key="3">
    <source>
        <dbReference type="EMBL" id="KAJ8924089.1"/>
    </source>
</evidence>
<sequence>MRLLLLFLIALATYEAQSTSEKCFTAAKKCHSTNYQEYVDCIRTRQKRSTDCDSPCDSDNCIETCNECDCNSCSYSSCQNSCDSCCSTCCSNYNECKSNHCCHKTCHAQCRSSSCRSSCRKSCYERVKDQDENSPVSSNSTNYNRHNITTIIHLNNVINNTNVIDIPIMLNSTNKNNITIYEQEHSDTSTNPGGNCCIVISPRQCVPQKEYPYVRCFHYRTKQCNEFCTAPIVHKEEQQICQTTFPGSAPSCRQQVIYIPQPQPRCTYQSVWPYVSCGVPKSQSCAGCYSHYVNQNSQDYIRCPSACYDDGFGVGPYYRQGPFYRPTYTHLPCIPCYGFGGYPGLGGYDQGYGAGGYPAQSGYPPIGAGYPPVGGGYPPFVPGAGYGDPAGVMPYGSWAPGIENPFNQTNNTSPLNLEPVISVGPNLAYNPFIPADPFRNTRELEIEVKYEEPQSSDGQAEVKIKKPDLEKSEGNDKSKETKTKLENSGTTEATTSSESKLS</sequence>
<comment type="caution">
    <text evidence="3">The sequence shown here is derived from an EMBL/GenBank/DDBJ whole genome shotgun (WGS) entry which is preliminary data.</text>
</comment>
<gene>
    <name evidence="3" type="ORF">NQ315_006870</name>
</gene>
<evidence type="ECO:0000313" key="4">
    <source>
        <dbReference type="Proteomes" id="UP001159042"/>
    </source>
</evidence>
<organism evidence="3 4">
    <name type="scientific">Exocentrus adspersus</name>
    <dbReference type="NCBI Taxonomy" id="1586481"/>
    <lineage>
        <taxon>Eukaryota</taxon>
        <taxon>Metazoa</taxon>
        <taxon>Ecdysozoa</taxon>
        <taxon>Arthropoda</taxon>
        <taxon>Hexapoda</taxon>
        <taxon>Insecta</taxon>
        <taxon>Pterygota</taxon>
        <taxon>Neoptera</taxon>
        <taxon>Endopterygota</taxon>
        <taxon>Coleoptera</taxon>
        <taxon>Polyphaga</taxon>
        <taxon>Cucujiformia</taxon>
        <taxon>Chrysomeloidea</taxon>
        <taxon>Cerambycidae</taxon>
        <taxon>Lamiinae</taxon>
        <taxon>Acanthocinini</taxon>
        <taxon>Exocentrus</taxon>
    </lineage>
</organism>
<feature type="compositionally biased region" description="Low complexity" evidence="1">
    <location>
        <begin position="486"/>
        <end position="502"/>
    </location>
</feature>
<evidence type="ECO:0000256" key="2">
    <source>
        <dbReference type="SAM" id="SignalP"/>
    </source>
</evidence>
<dbReference type="Proteomes" id="UP001159042">
    <property type="component" value="Unassembled WGS sequence"/>
</dbReference>
<proteinExistence type="predicted"/>
<feature type="region of interest" description="Disordered" evidence="1">
    <location>
        <begin position="451"/>
        <end position="502"/>
    </location>
</feature>
<dbReference type="EMBL" id="JANEYG010000003">
    <property type="protein sequence ID" value="KAJ8924089.1"/>
    <property type="molecule type" value="Genomic_DNA"/>
</dbReference>
<protein>
    <submittedName>
        <fullName evidence="3">Uncharacterized protein</fullName>
    </submittedName>
</protein>
<reference evidence="3 4" key="1">
    <citation type="journal article" date="2023" name="Insect Mol. Biol.">
        <title>Genome sequencing provides insights into the evolution of gene families encoding plant cell wall-degrading enzymes in longhorned beetles.</title>
        <authorList>
            <person name="Shin N.R."/>
            <person name="Okamura Y."/>
            <person name="Kirsch R."/>
            <person name="Pauchet Y."/>
        </authorList>
    </citation>
    <scope>NUCLEOTIDE SEQUENCE [LARGE SCALE GENOMIC DNA]</scope>
    <source>
        <strain evidence="3">EAD_L_NR</strain>
    </source>
</reference>
<feature type="signal peptide" evidence="2">
    <location>
        <begin position="1"/>
        <end position="18"/>
    </location>
</feature>
<name>A0AAV8WC65_9CUCU</name>
<evidence type="ECO:0000256" key="1">
    <source>
        <dbReference type="SAM" id="MobiDB-lite"/>
    </source>
</evidence>
<feature type="chain" id="PRO_5043832646" evidence="2">
    <location>
        <begin position="19"/>
        <end position="502"/>
    </location>
</feature>